<feature type="region of interest" description="Disordered" evidence="1">
    <location>
        <begin position="144"/>
        <end position="209"/>
    </location>
</feature>
<dbReference type="Proteomes" id="UP000784294">
    <property type="component" value="Unassembled WGS sequence"/>
</dbReference>
<dbReference type="EMBL" id="CAAALY010023748">
    <property type="protein sequence ID" value="VEL15184.1"/>
    <property type="molecule type" value="Genomic_DNA"/>
</dbReference>
<feature type="transmembrane region" description="Helical" evidence="2">
    <location>
        <begin position="18"/>
        <end position="39"/>
    </location>
</feature>
<keyword evidence="2" id="KW-1133">Transmembrane helix</keyword>
<feature type="region of interest" description="Disordered" evidence="1">
    <location>
        <begin position="58"/>
        <end position="80"/>
    </location>
</feature>
<proteinExistence type="predicted"/>
<dbReference type="AlphaFoldDB" id="A0A3S4ZME7"/>
<protein>
    <recommendedName>
        <fullName evidence="5">Potassium channel domain-containing protein</fullName>
    </recommendedName>
</protein>
<keyword evidence="2" id="KW-0812">Transmembrane</keyword>
<feature type="compositionally biased region" description="Basic and acidic residues" evidence="1">
    <location>
        <begin position="108"/>
        <end position="125"/>
    </location>
</feature>
<name>A0A3S4ZME7_9PLAT</name>
<keyword evidence="2" id="KW-0472">Membrane</keyword>
<accession>A0A3S4ZME7</accession>
<evidence type="ECO:0000313" key="4">
    <source>
        <dbReference type="Proteomes" id="UP000784294"/>
    </source>
</evidence>
<comment type="caution">
    <text evidence="3">The sequence shown here is derived from an EMBL/GenBank/DDBJ whole genome shotgun (WGS) entry which is preliminary data.</text>
</comment>
<evidence type="ECO:0008006" key="5">
    <source>
        <dbReference type="Google" id="ProtNLM"/>
    </source>
</evidence>
<feature type="region of interest" description="Disordered" evidence="1">
    <location>
        <begin position="108"/>
        <end position="132"/>
    </location>
</feature>
<organism evidence="3 4">
    <name type="scientific">Protopolystoma xenopodis</name>
    <dbReference type="NCBI Taxonomy" id="117903"/>
    <lineage>
        <taxon>Eukaryota</taxon>
        <taxon>Metazoa</taxon>
        <taxon>Spiralia</taxon>
        <taxon>Lophotrochozoa</taxon>
        <taxon>Platyhelminthes</taxon>
        <taxon>Monogenea</taxon>
        <taxon>Polyopisthocotylea</taxon>
        <taxon>Polystomatidea</taxon>
        <taxon>Polystomatidae</taxon>
        <taxon>Protopolystoma</taxon>
    </lineage>
</organism>
<reference evidence="3" key="1">
    <citation type="submission" date="2018-11" db="EMBL/GenBank/DDBJ databases">
        <authorList>
            <consortium name="Pathogen Informatics"/>
        </authorList>
    </citation>
    <scope>NUCLEOTIDE SEQUENCE</scope>
</reference>
<dbReference type="OrthoDB" id="297496at2759"/>
<evidence type="ECO:0000256" key="1">
    <source>
        <dbReference type="SAM" id="MobiDB-lite"/>
    </source>
</evidence>
<sequence>MFGSIWKMPGLPETVTELVLGAIYAIFGLALLSMCLNLVQEDLTNKFTWIGHKIGLHQTSKSNRSETKGQGSPTGDMALPGDASGVGDQAVVPLPVVETQPGLFGAEAVKKTTSRDTPEDVDSRATSRSSLSDLKECHVDVGEFNDEEVDEESEEETETTFGLADWRKEEDSEGDRMTPYSRDIDTPPACVYLEDEETKTSRRKSEKMV</sequence>
<gene>
    <name evidence="3" type="ORF">PXEA_LOCUS8624</name>
</gene>
<feature type="compositionally biased region" description="Basic and acidic residues" evidence="1">
    <location>
        <begin position="165"/>
        <end position="176"/>
    </location>
</feature>
<keyword evidence="4" id="KW-1185">Reference proteome</keyword>
<evidence type="ECO:0000256" key="2">
    <source>
        <dbReference type="SAM" id="Phobius"/>
    </source>
</evidence>
<feature type="compositionally biased region" description="Polar residues" evidence="1">
    <location>
        <begin position="58"/>
        <end position="73"/>
    </location>
</feature>
<feature type="compositionally biased region" description="Acidic residues" evidence="1">
    <location>
        <begin position="144"/>
        <end position="158"/>
    </location>
</feature>
<evidence type="ECO:0000313" key="3">
    <source>
        <dbReference type="EMBL" id="VEL15184.1"/>
    </source>
</evidence>